<dbReference type="PANTHER" id="PTHR28004:SF2">
    <property type="entry name" value="D-SERINE DEHYDRATASE"/>
    <property type="match status" value="1"/>
</dbReference>
<protein>
    <submittedName>
        <fullName evidence="4">DSD1 family PLP-dependent enzyme</fullName>
    </submittedName>
</protein>
<keyword evidence="5" id="KW-1185">Reference proteome</keyword>
<evidence type="ECO:0000256" key="2">
    <source>
        <dbReference type="ARBA" id="ARBA00023239"/>
    </source>
</evidence>
<dbReference type="Pfam" id="PF01168">
    <property type="entry name" value="Ala_racemase_N"/>
    <property type="match status" value="1"/>
</dbReference>
<dbReference type="InterPro" id="IPR042208">
    <property type="entry name" value="D-ser_dehydrat-like_sf"/>
</dbReference>
<reference evidence="4 5" key="1">
    <citation type="submission" date="2019-09" db="EMBL/GenBank/DDBJ databases">
        <title>Hydrogenophaga aromatica sp. nov., isolated from a para-xylene-degrading enrichment culture.</title>
        <authorList>
            <person name="Tancsics A."/>
            <person name="Banerjee S."/>
        </authorList>
    </citation>
    <scope>NUCLEOTIDE SEQUENCE [LARGE SCALE GENOMIC DNA]</scope>
    <source>
        <strain evidence="4 5">D2P1</strain>
    </source>
</reference>
<name>A0A7Y8H0H4_9BURK</name>
<evidence type="ECO:0000256" key="1">
    <source>
        <dbReference type="ARBA" id="ARBA00005323"/>
    </source>
</evidence>
<organism evidence="4 5">
    <name type="scientific">Hydrogenophaga aromaticivorans</name>
    <dbReference type="NCBI Taxonomy" id="2610898"/>
    <lineage>
        <taxon>Bacteria</taxon>
        <taxon>Pseudomonadati</taxon>
        <taxon>Pseudomonadota</taxon>
        <taxon>Betaproteobacteria</taxon>
        <taxon>Burkholderiales</taxon>
        <taxon>Comamonadaceae</taxon>
        <taxon>Hydrogenophaga</taxon>
    </lineage>
</organism>
<dbReference type="InterPro" id="IPR026956">
    <property type="entry name" value="D-ser_dehydrat-like_dom"/>
</dbReference>
<dbReference type="RefSeq" id="WP_177137467.1">
    <property type="nucleotide sequence ID" value="NZ_VYGV01000016.1"/>
</dbReference>
<dbReference type="AlphaFoldDB" id="A0A7Y8H0H4"/>
<dbReference type="InterPro" id="IPR051466">
    <property type="entry name" value="D-amino_acid_metab_enzyme"/>
</dbReference>
<dbReference type="GO" id="GO:0036088">
    <property type="term" value="P:D-serine catabolic process"/>
    <property type="evidence" value="ECO:0007669"/>
    <property type="project" value="TreeGrafter"/>
</dbReference>
<gene>
    <name evidence="4" type="ORF">F3K02_20460</name>
</gene>
<dbReference type="SMART" id="SM01119">
    <property type="entry name" value="D-ser_dehydrat"/>
    <property type="match status" value="1"/>
</dbReference>
<proteinExistence type="inferred from homology"/>
<evidence type="ECO:0000313" key="4">
    <source>
        <dbReference type="EMBL" id="NWF47604.1"/>
    </source>
</evidence>
<keyword evidence="2" id="KW-0456">Lyase</keyword>
<dbReference type="Pfam" id="PF14031">
    <property type="entry name" value="D-ser_dehydrat"/>
    <property type="match status" value="1"/>
</dbReference>
<dbReference type="InterPro" id="IPR029066">
    <property type="entry name" value="PLP-binding_barrel"/>
</dbReference>
<dbReference type="GO" id="GO:0008721">
    <property type="term" value="F:D-serine ammonia-lyase activity"/>
    <property type="evidence" value="ECO:0007669"/>
    <property type="project" value="TreeGrafter"/>
</dbReference>
<comment type="similarity">
    <text evidence="1">Belongs to the DSD1 family.</text>
</comment>
<dbReference type="CDD" id="cd06819">
    <property type="entry name" value="PLPDE_III_LS_D-TA"/>
    <property type="match status" value="1"/>
</dbReference>
<sequence length="385" mass="40147">MNRRLEQAQACVGQGVAAIDTPALVIDLDAMERNLARMAAFAVGRGLRLRPHAKMHKSAELAKRQVAHGAVGVCVQKTDEALALAHAGVHDIFISNEVIAPAKLARLAAALRDLPTRFAIAVDSALGITRLAQALDAAGVHAPNAIDVFIEIDVGQGRCGVAPGEAAVPLARQIAQHPALRFAGLQAYHGSAQHQRTPAERRIAIEGATQAVVRSRDALAAAGFSVPLVTGAGTGSFVLEAASGVWGELQAGSYLFMDADYAGNQNEADAPMFEHALFVKSQVMSRRENHAVCDAGHKSHAIDSGLPAVAWPTGLVFANGGDEHGILRAAAPGTALPELGETVWLIPGHCDPTVNLHDFAFGVVGGLAAGRVERLIRVDARAALG</sequence>
<dbReference type="Gene3D" id="2.40.37.20">
    <property type="entry name" value="D-serine dehydratase-like domain"/>
    <property type="match status" value="1"/>
</dbReference>
<evidence type="ECO:0000259" key="3">
    <source>
        <dbReference type="SMART" id="SM01119"/>
    </source>
</evidence>
<dbReference type="PANTHER" id="PTHR28004">
    <property type="entry name" value="ZGC:162816-RELATED"/>
    <property type="match status" value="1"/>
</dbReference>
<dbReference type="InterPro" id="IPR001608">
    <property type="entry name" value="Ala_racemase_N"/>
</dbReference>
<dbReference type="EMBL" id="VYGV01000016">
    <property type="protein sequence ID" value="NWF47604.1"/>
    <property type="molecule type" value="Genomic_DNA"/>
</dbReference>
<dbReference type="Gene3D" id="3.20.20.10">
    <property type="entry name" value="Alanine racemase"/>
    <property type="match status" value="1"/>
</dbReference>
<evidence type="ECO:0000313" key="5">
    <source>
        <dbReference type="Proteomes" id="UP000545507"/>
    </source>
</evidence>
<dbReference type="Proteomes" id="UP000545507">
    <property type="component" value="Unassembled WGS sequence"/>
</dbReference>
<dbReference type="SUPFAM" id="SSF51419">
    <property type="entry name" value="PLP-binding barrel"/>
    <property type="match status" value="1"/>
</dbReference>
<accession>A0A7Y8H0H4</accession>
<feature type="domain" description="D-serine dehydratase-like" evidence="3">
    <location>
        <begin position="276"/>
        <end position="364"/>
    </location>
</feature>
<comment type="caution">
    <text evidence="4">The sequence shown here is derived from an EMBL/GenBank/DDBJ whole genome shotgun (WGS) entry which is preliminary data.</text>
</comment>